<evidence type="ECO:0000259" key="2">
    <source>
        <dbReference type="SMART" id="SM00834"/>
    </source>
</evidence>
<proteinExistence type="predicted"/>
<feature type="compositionally biased region" description="Low complexity" evidence="1">
    <location>
        <begin position="60"/>
        <end position="79"/>
    </location>
</feature>
<dbReference type="RefSeq" id="WP_048705998.1">
    <property type="nucleotide sequence ID" value="NZ_CP014646.1"/>
</dbReference>
<protein>
    <submittedName>
        <fullName evidence="3">FmdB family transcriptional regulator</fullName>
    </submittedName>
</protein>
<gene>
    <name evidence="3" type="ORF">AC731_010865</name>
</gene>
<dbReference type="PANTHER" id="PTHR34404:SF2">
    <property type="entry name" value="CONSERVED SERINE RICH PROTEIN"/>
    <property type="match status" value="1"/>
</dbReference>
<name>A0A127K626_9RHOO</name>
<keyword evidence="4" id="KW-1185">Reference proteome</keyword>
<feature type="region of interest" description="Disordered" evidence="1">
    <location>
        <begin position="60"/>
        <end position="87"/>
    </location>
</feature>
<evidence type="ECO:0000313" key="4">
    <source>
        <dbReference type="Proteomes" id="UP000036902"/>
    </source>
</evidence>
<dbReference type="InterPro" id="IPR013429">
    <property type="entry name" value="Regulatory_FmdB_Zinc_ribbon"/>
</dbReference>
<dbReference type="Pfam" id="PF09723">
    <property type="entry name" value="Zn_ribbon_8"/>
    <property type="match status" value="1"/>
</dbReference>
<reference evidence="4" key="1">
    <citation type="submission" date="2016-03" db="EMBL/GenBank/DDBJ databases">
        <authorList>
            <person name="Ma C."/>
            <person name="Zhou S."/>
            <person name="Yang G."/>
        </authorList>
    </citation>
    <scope>NUCLEOTIDE SEQUENCE [LARGE SCALE GENOMIC DNA]</scope>
    <source>
        <strain evidence="4">SgZ-1</strain>
    </source>
</reference>
<evidence type="ECO:0000313" key="3">
    <source>
        <dbReference type="EMBL" id="AMO37400.1"/>
    </source>
</evidence>
<dbReference type="SMART" id="SM00834">
    <property type="entry name" value="CxxC_CXXC_SSSS"/>
    <property type="match status" value="1"/>
</dbReference>
<evidence type="ECO:0000256" key="1">
    <source>
        <dbReference type="SAM" id="MobiDB-lite"/>
    </source>
</evidence>
<dbReference type="STRING" id="1134435.AC731_010865"/>
<dbReference type="NCBIfam" id="TIGR02605">
    <property type="entry name" value="CxxC_CxxC_SSSS"/>
    <property type="match status" value="1"/>
</dbReference>
<dbReference type="KEGG" id="thu:AC731_010865"/>
<dbReference type="EMBL" id="CP014646">
    <property type="protein sequence ID" value="AMO37400.1"/>
    <property type="molecule type" value="Genomic_DNA"/>
</dbReference>
<dbReference type="PANTHER" id="PTHR34404">
    <property type="entry name" value="REGULATORY PROTEIN, FMDB FAMILY"/>
    <property type="match status" value="1"/>
</dbReference>
<dbReference type="AlphaFoldDB" id="A0A127K626"/>
<feature type="domain" description="Putative regulatory protein FmdB zinc ribbon" evidence="2">
    <location>
        <begin position="1"/>
        <end position="42"/>
    </location>
</feature>
<accession>A0A127K626</accession>
<sequence length="87" mass="8893">MPIYEYRCPSCGFQKEHLQKMSDEPLSSCPSCGATGYAKLLSAAGFQLKGTGWYATDFKGGSTASSPSTDSSPSSAPACAGGGCACH</sequence>
<organism evidence="3 4">
    <name type="scientific">Thauera humireducens</name>
    <dbReference type="NCBI Taxonomy" id="1134435"/>
    <lineage>
        <taxon>Bacteria</taxon>
        <taxon>Pseudomonadati</taxon>
        <taxon>Pseudomonadota</taxon>
        <taxon>Betaproteobacteria</taxon>
        <taxon>Rhodocyclales</taxon>
        <taxon>Zoogloeaceae</taxon>
        <taxon>Thauera</taxon>
    </lineage>
</organism>
<dbReference type="Proteomes" id="UP000036902">
    <property type="component" value="Chromosome"/>
</dbReference>